<evidence type="ECO:0000256" key="1">
    <source>
        <dbReference type="ARBA" id="ARBA00004173"/>
    </source>
</evidence>
<dbReference type="SUPFAM" id="SSF52980">
    <property type="entry name" value="Restriction endonuclease-like"/>
    <property type="match status" value="1"/>
</dbReference>
<protein>
    <recommendedName>
        <fullName evidence="3">Restriction endonuclease type IV Mrr domain-containing protein</fullName>
    </recommendedName>
</protein>
<sequence>MIWETARLTFRLRWKMILRPSALPVLPALRRYATSSIQQHPISPGPTSPVARGTAFELLTLRMLRRHGLSLRRVGGADDRGVDLRGQWDFCSTTRPMAPSLPAIVQCKDYETARAGPALIRELEGTAARESPGTVAVFACSAGFSQAAVAAAFASLTPIALVVVAETGISRMTLNRALTAAIPGLVVYKGSGGLIELWLDTSMISVPD</sequence>
<dbReference type="GO" id="GO:0004519">
    <property type="term" value="F:endonuclease activity"/>
    <property type="evidence" value="ECO:0007669"/>
    <property type="project" value="InterPro"/>
</dbReference>
<feature type="domain" description="Restriction endonuclease type IV Mrr" evidence="3">
    <location>
        <begin position="53"/>
        <end position="162"/>
    </location>
</feature>
<dbReference type="GO" id="GO:0009307">
    <property type="term" value="P:DNA restriction-modification system"/>
    <property type="evidence" value="ECO:0007669"/>
    <property type="project" value="InterPro"/>
</dbReference>
<dbReference type="GO" id="GO:0005739">
    <property type="term" value="C:mitochondrion"/>
    <property type="evidence" value="ECO:0007669"/>
    <property type="project" value="UniProtKB-SubCell"/>
</dbReference>
<comment type="subcellular location">
    <subcellularLocation>
        <location evidence="1">Mitochondrion</location>
    </subcellularLocation>
</comment>
<dbReference type="EMBL" id="JADGJQ010000007">
    <property type="protein sequence ID" value="KAJ3182965.1"/>
    <property type="molecule type" value="Genomic_DNA"/>
</dbReference>
<gene>
    <name evidence="4" type="ORF">HDU87_007387</name>
</gene>
<keyword evidence="2" id="KW-0496">Mitochondrion</keyword>
<dbReference type="GO" id="GO:0003677">
    <property type="term" value="F:DNA binding"/>
    <property type="evidence" value="ECO:0007669"/>
    <property type="project" value="InterPro"/>
</dbReference>
<dbReference type="Proteomes" id="UP001212152">
    <property type="component" value="Unassembled WGS sequence"/>
</dbReference>
<evidence type="ECO:0000256" key="2">
    <source>
        <dbReference type="ARBA" id="ARBA00023128"/>
    </source>
</evidence>
<dbReference type="PANTHER" id="PTHR28133">
    <property type="entry name" value="REQUIRED FOR RESPIRATORY GROWTH PROTEIN 7, MITOCHONDRIAL"/>
    <property type="match status" value="1"/>
</dbReference>
<name>A0AAD5TRF8_9FUNG</name>
<evidence type="ECO:0000313" key="4">
    <source>
        <dbReference type="EMBL" id="KAJ3182965.1"/>
    </source>
</evidence>
<dbReference type="AlphaFoldDB" id="A0AAD5TRF8"/>
<dbReference type="InterPro" id="IPR011856">
    <property type="entry name" value="tRNA_endonuc-like_dom_sf"/>
</dbReference>
<evidence type="ECO:0000313" key="5">
    <source>
        <dbReference type="Proteomes" id="UP001212152"/>
    </source>
</evidence>
<proteinExistence type="predicted"/>
<dbReference type="InterPro" id="IPR007560">
    <property type="entry name" value="Restrct_endonuc_IV_Mrr"/>
</dbReference>
<accession>A0AAD5TRF8</accession>
<organism evidence="4 5">
    <name type="scientific">Geranomyces variabilis</name>
    <dbReference type="NCBI Taxonomy" id="109894"/>
    <lineage>
        <taxon>Eukaryota</taxon>
        <taxon>Fungi</taxon>
        <taxon>Fungi incertae sedis</taxon>
        <taxon>Chytridiomycota</taxon>
        <taxon>Chytridiomycota incertae sedis</taxon>
        <taxon>Chytridiomycetes</taxon>
        <taxon>Spizellomycetales</taxon>
        <taxon>Powellomycetaceae</taxon>
        <taxon>Geranomyces</taxon>
    </lineage>
</organism>
<dbReference type="PANTHER" id="PTHR28133:SF1">
    <property type="entry name" value="REQUIRED FOR RESPIRATORY GROWTH PROTEIN 7, MITOCHONDRIAL"/>
    <property type="match status" value="1"/>
</dbReference>
<keyword evidence="5" id="KW-1185">Reference proteome</keyword>
<evidence type="ECO:0000259" key="3">
    <source>
        <dbReference type="Pfam" id="PF04471"/>
    </source>
</evidence>
<dbReference type="Gene3D" id="3.40.1350.10">
    <property type="match status" value="1"/>
</dbReference>
<dbReference type="GO" id="GO:0006302">
    <property type="term" value="P:double-strand break repair"/>
    <property type="evidence" value="ECO:0007669"/>
    <property type="project" value="UniProtKB-ARBA"/>
</dbReference>
<dbReference type="InterPro" id="IPR011335">
    <property type="entry name" value="Restrct_endonuc-II-like"/>
</dbReference>
<comment type="caution">
    <text evidence="4">The sequence shown here is derived from an EMBL/GenBank/DDBJ whole genome shotgun (WGS) entry which is preliminary data.</text>
</comment>
<reference evidence="4" key="1">
    <citation type="submission" date="2020-05" db="EMBL/GenBank/DDBJ databases">
        <title>Phylogenomic resolution of chytrid fungi.</title>
        <authorList>
            <person name="Stajich J.E."/>
            <person name="Amses K."/>
            <person name="Simmons R."/>
            <person name="Seto K."/>
            <person name="Myers J."/>
            <person name="Bonds A."/>
            <person name="Quandt C.A."/>
            <person name="Barry K."/>
            <person name="Liu P."/>
            <person name="Grigoriev I."/>
            <person name="Longcore J.E."/>
            <person name="James T.Y."/>
        </authorList>
    </citation>
    <scope>NUCLEOTIDE SEQUENCE</scope>
    <source>
        <strain evidence="4">JEL0379</strain>
    </source>
</reference>
<dbReference type="InterPro" id="IPR018828">
    <property type="entry name" value="RRG7"/>
</dbReference>
<dbReference type="Pfam" id="PF04471">
    <property type="entry name" value="Mrr_cat"/>
    <property type="match status" value="1"/>
</dbReference>